<evidence type="ECO:0000256" key="1">
    <source>
        <dbReference type="ARBA" id="ARBA00012493"/>
    </source>
</evidence>
<gene>
    <name evidence="3" type="ORF">GEV33_010409</name>
</gene>
<dbReference type="SUPFAM" id="SSF53098">
    <property type="entry name" value="Ribonuclease H-like"/>
    <property type="match status" value="1"/>
</dbReference>
<evidence type="ECO:0000313" key="3">
    <source>
        <dbReference type="EMBL" id="KAH0812382.1"/>
    </source>
</evidence>
<dbReference type="PROSITE" id="PS50994">
    <property type="entry name" value="INTEGRASE"/>
    <property type="match status" value="1"/>
</dbReference>
<dbReference type="EMBL" id="JABDTM020026101">
    <property type="protein sequence ID" value="KAH0812382.1"/>
    <property type="molecule type" value="Genomic_DNA"/>
</dbReference>
<proteinExistence type="predicted"/>
<sequence>MHFTIFTDCNAIRATALKKDLHPRVARWWVKLQDYDFTIEYRPGSKMAYVDYLSRNPLDKVCTKSDRFCQEVLNTPDDYNEYQIKNDLVMTKGQDPKCFVPVAARLQAMCLYHDKSSHIGWEKYIAKMREELFWPRMGQSLKKYIRNCRQCVLGKSHTGRRAGLWQRGERPSSALDVWHIDHAGPLVKSHGCTQLLVVIDGFSKYCSLRPIRKKSTEDTIRALSLVFEQMGKPRRIIADRAAAFTSLTFQNFLADQEVQLHHIATGMPRGNGQVERLMRTVFNLLRASLTAENEKNWDIHQMFCASLLTQD</sequence>
<organism evidence="3 4">
    <name type="scientific">Tenebrio molitor</name>
    <name type="common">Yellow mealworm beetle</name>
    <dbReference type="NCBI Taxonomy" id="7067"/>
    <lineage>
        <taxon>Eukaryota</taxon>
        <taxon>Metazoa</taxon>
        <taxon>Ecdysozoa</taxon>
        <taxon>Arthropoda</taxon>
        <taxon>Hexapoda</taxon>
        <taxon>Insecta</taxon>
        <taxon>Pterygota</taxon>
        <taxon>Neoptera</taxon>
        <taxon>Endopterygota</taxon>
        <taxon>Coleoptera</taxon>
        <taxon>Polyphaga</taxon>
        <taxon>Cucujiformia</taxon>
        <taxon>Tenebrionidae</taxon>
        <taxon>Tenebrio</taxon>
    </lineage>
</organism>
<dbReference type="EC" id="2.7.7.49" evidence="1"/>
<dbReference type="InterPro" id="IPR012337">
    <property type="entry name" value="RNaseH-like_sf"/>
</dbReference>
<accession>A0A8J6HDG0</accession>
<dbReference type="GO" id="GO:0003676">
    <property type="term" value="F:nucleic acid binding"/>
    <property type="evidence" value="ECO:0007669"/>
    <property type="project" value="InterPro"/>
</dbReference>
<reference evidence="3" key="1">
    <citation type="journal article" date="2020" name="J Insects Food Feed">
        <title>The yellow mealworm (Tenebrio molitor) genome: a resource for the emerging insects as food and feed industry.</title>
        <authorList>
            <person name="Eriksson T."/>
            <person name="Andere A."/>
            <person name="Kelstrup H."/>
            <person name="Emery V."/>
            <person name="Picard C."/>
        </authorList>
    </citation>
    <scope>NUCLEOTIDE SEQUENCE</scope>
    <source>
        <strain evidence="3">Stoneville</strain>
        <tissue evidence="3">Whole head</tissue>
    </source>
</reference>
<dbReference type="InterPro" id="IPR036397">
    <property type="entry name" value="RNaseH_sf"/>
</dbReference>
<dbReference type="Gene3D" id="1.10.340.70">
    <property type="match status" value="1"/>
</dbReference>
<dbReference type="Gene3D" id="3.30.420.10">
    <property type="entry name" value="Ribonuclease H-like superfamily/Ribonuclease H"/>
    <property type="match status" value="1"/>
</dbReference>
<feature type="domain" description="Integrase catalytic" evidence="2">
    <location>
        <begin position="167"/>
        <end position="311"/>
    </location>
</feature>
<evidence type="ECO:0000313" key="4">
    <source>
        <dbReference type="Proteomes" id="UP000719412"/>
    </source>
</evidence>
<dbReference type="GO" id="GO:0003964">
    <property type="term" value="F:RNA-directed DNA polymerase activity"/>
    <property type="evidence" value="ECO:0007669"/>
    <property type="project" value="UniProtKB-EC"/>
</dbReference>
<dbReference type="AlphaFoldDB" id="A0A8J6HDG0"/>
<dbReference type="Pfam" id="PF00665">
    <property type="entry name" value="rve"/>
    <property type="match status" value="1"/>
</dbReference>
<dbReference type="PANTHER" id="PTHR37984">
    <property type="entry name" value="PROTEIN CBG26694"/>
    <property type="match status" value="1"/>
</dbReference>
<evidence type="ECO:0000259" key="2">
    <source>
        <dbReference type="PROSITE" id="PS50994"/>
    </source>
</evidence>
<dbReference type="Pfam" id="PF17921">
    <property type="entry name" value="Integrase_H2C2"/>
    <property type="match status" value="1"/>
</dbReference>
<reference evidence="3" key="2">
    <citation type="submission" date="2021-08" db="EMBL/GenBank/DDBJ databases">
        <authorList>
            <person name="Eriksson T."/>
        </authorList>
    </citation>
    <scope>NUCLEOTIDE SEQUENCE</scope>
    <source>
        <strain evidence="3">Stoneville</strain>
        <tissue evidence="3">Whole head</tissue>
    </source>
</reference>
<keyword evidence="4" id="KW-1185">Reference proteome</keyword>
<dbReference type="PANTHER" id="PTHR37984:SF5">
    <property type="entry name" value="PROTEIN NYNRIN-LIKE"/>
    <property type="match status" value="1"/>
</dbReference>
<dbReference type="Proteomes" id="UP000719412">
    <property type="component" value="Unassembled WGS sequence"/>
</dbReference>
<comment type="caution">
    <text evidence="3">The sequence shown here is derived from an EMBL/GenBank/DDBJ whole genome shotgun (WGS) entry which is preliminary data.</text>
</comment>
<dbReference type="InterPro" id="IPR001584">
    <property type="entry name" value="Integrase_cat-core"/>
</dbReference>
<protein>
    <recommendedName>
        <fullName evidence="1">RNA-directed DNA polymerase</fullName>
        <ecNumber evidence="1">2.7.7.49</ecNumber>
    </recommendedName>
</protein>
<dbReference type="InterPro" id="IPR050951">
    <property type="entry name" value="Retrovirus_Pol_polyprotein"/>
</dbReference>
<name>A0A8J6HDG0_TENMO</name>
<dbReference type="GO" id="GO:0015074">
    <property type="term" value="P:DNA integration"/>
    <property type="evidence" value="ECO:0007669"/>
    <property type="project" value="InterPro"/>
</dbReference>
<dbReference type="InterPro" id="IPR041588">
    <property type="entry name" value="Integrase_H2C2"/>
</dbReference>